<dbReference type="RefSeq" id="WP_101903064.1">
    <property type="nucleotide sequence ID" value="NZ_OZ038524.1"/>
</dbReference>
<gene>
    <name evidence="1" type="ORF">TD3509T_1975</name>
</gene>
<evidence type="ECO:0000313" key="1">
    <source>
        <dbReference type="EMBL" id="CAL2085972.1"/>
    </source>
</evidence>
<dbReference type="Proteomes" id="UP001497514">
    <property type="component" value="Chromosome"/>
</dbReference>
<sequence>MFKKILFAFIVLTLIISCSFKRVVCTYNYNTVAHGIDFKNTNSTNGKWALNMLNIRGIRGTVDDNLNTIVFDKFMIWTKGKVVKKENFKDNQGKQYPFEISENPTKEDLINFKKTTNYNYLINIFLLEDTQKSKNREIKVVINIYDLGSQKMMLSQEVIGFLDKENGTDIGGDFKVNVIPDMMYKILTKGLKRIEKKSIY</sequence>
<proteinExistence type="predicted"/>
<accession>A0ABP1EM67</accession>
<dbReference type="EMBL" id="OZ038524">
    <property type="protein sequence ID" value="CAL2085972.1"/>
    <property type="molecule type" value="Genomic_DNA"/>
</dbReference>
<evidence type="ECO:0000313" key="2">
    <source>
        <dbReference type="Proteomes" id="UP001497514"/>
    </source>
</evidence>
<keyword evidence="2" id="KW-1185">Reference proteome</keyword>
<evidence type="ECO:0008006" key="3">
    <source>
        <dbReference type="Google" id="ProtNLM"/>
    </source>
</evidence>
<reference evidence="1 2" key="1">
    <citation type="submission" date="2024-05" db="EMBL/GenBank/DDBJ databases">
        <authorList>
            <person name="Duchaud E."/>
        </authorList>
    </citation>
    <scope>NUCLEOTIDE SEQUENCE [LARGE SCALE GENOMIC DNA]</scope>
    <source>
        <strain evidence="1">Ena-SAMPLE-TAB-13-05-2024-13:56:06:370-140309</strain>
    </source>
</reference>
<organism evidence="1 2">
    <name type="scientific">Tenacibaculum dicentrarchi</name>
    <dbReference type="NCBI Taxonomy" id="669041"/>
    <lineage>
        <taxon>Bacteria</taxon>
        <taxon>Pseudomonadati</taxon>
        <taxon>Bacteroidota</taxon>
        <taxon>Flavobacteriia</taxon>
        <taxon>Flavobacteriales</taxon>
        <taxon>Flavobacteriaceae</taxon>
        <taxon>Tenacibaculum</taxon>
    </lineage>
</organism>
<dbReference type="PROSITE" id="PS51257">
    <property type="entry name" value="PROKAR_LIPOPROTEIN"/>
    <property type="match status" value="1"/>
</dbReference>
<protein>
    <recommendedName>
        <fullName evidence="3">Lipoprotein</fullName>
    </recommendedName>
</protein>
<name>A0ABP1EM67_9FLAO</name>